<dbReference type="PRINTS" id="PR00035">
    <property type="entry name" value="HTHGNTR"/>
</dbReference>
<evidence type="ECO:0000256" key="1">
    <source>
        <dbReference type="ARBA" id="ARBA00023015"/>
    </source>
</evidence>
<dbReference type="PANTHER" id="PTHR43537">
    <property type="entry name" value="TRANSCRIPTIONAL REGULATOR, GNTR FAMILY"/>
    <property type="match status" value="1"/>
</dbReference>
<dbReference type="SUPFAM" id="SSF48008">
    <property type="entry name" value="GntR ligand-binding domain-like"/>
    <property type="match status" value="1"/>
</dbReference>
<dbReference type="InterPro" id="IPR008920">
    <property type="entry name" value="TF_FadR/GntR_C"/>
</dbReference>
<name>A0A919CRZ9_9PROT</name>
<proteinExistence type="predicted"/>
<gene>
    <name evidence="6" type="ORF">GCM10017083_35130</name>
</gene>
<protein>
    <submittedName>
        <fullName evidence="6">GntR family transcriptional regulator</fullName>
    </submittedName>
</protein>
<dbReference type="InterPro" id="IPR000524">
    <property type="entry name" value="Tscrpt_reg_HTH_GntR"/>
</dbReference>
<sequence>MTRMHDGGEGGDAQESRGEIAYARLKEAIQAGELKPGQRIREIEMADRLRMSRTPVREALRRLEADGLLTFAPYRGMVIAELDHQAVMELYQMREVLEGTAAGLAARHASEAEIAVLRDIMASDPGDDGDPQRLATHNRQFHGALYRAAHNRYLLKTLNVLRDAMALLGMTTLSLTGRSDTAREEHAAIVHAIEARDVEGAEAAARAHIRSAQRARIRIMFGDEASSGAATTNGPAEGRAVSEGD</sequence>
<feature type="region of interest" description="Disordered" evidence="4">
    <location>
        <begin position="226"/>
        <end position="245"/>
    </location>
</feature>
<dbReference type="Pfam" id="PF07729">
    <property type="entry name" value="FCD"/>
    <property type="match status" value="1"/>
</dbReference>
<keyword evidence="7" id="KW-1185">Reference proteome</keyword>
<dbReference type="SMART" id="SM00895">
    <property type="entry name" value="FCD"/>
    <property type="match status" value="1"/>
</dbReference>
<dbReference type="SMART" id="SM00345">
    <property type="entry name" value="HTH_GNTR"/>
    <property type="match status" value="1"/>
</dbReference>
<feature type="domain" description="HTH gntR-type" evidence="5">
    <location>
        <begin position="15"/>
        <end position="82"/>
    </location>
</feature>
<evidence type="ECO:0000313" key="7">
    <source>
        <dbReference type="Proteomes" id="UP000630353"/>
    </source>
</evidence>
<evidence type="ECO:0000256" key="3">
    <source>
        <dbReference type="ARBA" id="ARBA00023163"/>
    </source>
</evidence>
<dbReference type="AlphaFoldDB" id="A0A919CRZ9"/>
<keyword evidence="1" id="KW-0805">Transcription regulation</keyword>
<evidence type="ECO:0000256" key="2">
    <source>
        <dbReference type="ARBA" id="ARBA00023125"/>
    </source>
</evidence>
<organism evidence="6 7">
    <name type="scientific">Thalassobaculum fulvum</name>
    <dbReference type="NCBI Taxonomy" id="1633335"/>
    <lineage>
        <taxon>Bacteria</taxon>
        <taxon>Pseudomonadati</taxon>
        <taxon>Pseudomonadota</taxon>
        <taxon>Alphaproteobacteria</taxon>
        <taxon>Rhodospirillales</taxon>
        <taxon>Thalassobaculaceae</taxon>
        <taxon>Thalassobaculum</taxon>
    </lineage>
</organism>
<evidence type="ECO:0000259" key="5">
    <source>
        <dbReference type="PROSITE" id="PS50949"/>
    </source>
</evidence>
<dbReference type="PANTHER" id="PTHR43537:SF49">
    <property type="entry name" value="TRANSCRIPTIONAL REGULATORY PROTEIN"/>
    <property type="match status" value="1"/>
</dbReference>
<reference evidence="6" key="2">
    <citation type="submission" date="2020-09" db="EMBL/GenBank/DDBJ databases">
        <authorList>
            <person name="Sun Q."/>
            <person name="Kim S."/>
        </authorList>
    </citation>
    <scope>NUCLEOTIDE SEQUENCE</scope>
    <source>
        <strain evidence="6">KCTC 42651</strain>
    </source>
</reference>
<dbReference type="SUPFAM" id="SSF46785">
    <property type="entry name" value="Winged helix' DNA-binding domain"/>
    <property type="match status" value="1"/>
</dbReference>
<dbReference type="Gene3D" id="1.20.120.530">
    <property type="entry name" value="GntR ligand-binding domain-like"/>
    <property type="match status" value="1"/>
</dbReference>
<dbReference type="RefSeq" id="WP_189992000.1">
    <property type="nucleotide sequence ID" value="NZ_BMZS01000008.1"/>
</dbReference>
<dbReference type="Pfam" id="PF00392">
    <property type="entry name" value="GntR"/>
    <property type="match status" value="1"/>
</dbReference>
<evidence type="ECO:0000313" key="6">
    <source>
        <dbReference type="EMBL" id="GHD55789.1"/>
    </source>
</evidence>
<dbReference type="EMBL" id="BMZS01000008">
    <property type="protein sequence ID" value="GHD55789.1"/>
    <property type="molecule type" value="Genomic_DNA"/>
</dbReference>
<evidence type="ECO:0000256" key="4">
    <source>
        <dbReference type="SAM" id="MobiDB-lite"/>
    </source>
</evidence>
<keyword evidence="3" id="KW-0804">Transcription</keyword>
<dbReference type="InterPro" id="IPR011711">
    <property type="entry name" value="GntR_C"/>
</dbReference>
<accession>A0A919CRZ9</accession>
<reference evidence="6" key="1">
    <citation type="journal article" date="2014" name="Int. J. Syst. Evol. Microbiol.">
        <title>Complete genome sequence of Corynebacterium casei LMG S-19264T (=DSM 44701T), isolated from a smear-ripened cheese.</title>
        <authorList>
            <consortium name="US DOE Joint Genome Institute (JGI-PGF)"/>
            <person name="Walter F."/>
            <person name="Albersmeier A."/>
            <person name="Kalinowski J."/>
            <person name="Ruckert C."/>
        </authorList>
    </citation>
    <scope>NUCLEOTIDE SEQUENCE</scope>
    <source>
        <strain evidence="6">KCTC 42651</strain>
    </source>
</reference>
<dbReference type="Proteomes" id="UP000630353">
    <property type="component" value="Unassembled WGS sequence"/>
</dbReference>
<dbReference type="GO" id="GO:0003700">
    <property type="term" value="F:DNA-binding transcription factor activity"/>
    <property type="evidence" value="ECO:0007669"/>
    <property type="project" value="InterPro"/>
</dbReference>
<dbReference type="GO" id="GO:0003677">
    <property type="term" value="F:DNA binding"/>
    <property type="evidence" value="ECO:0007669"/>
    <property type="project" value="UniProtKB-KW"/>
</dbReference>
<dbReference type="InterPro" id="IPR036388">
    <property type="entry name" value="WH-like_DNA-bd_sf"/>
</dbReference>
<keyword evidence="2" id="KW-0238">DNA-binding</keyword>
<dbReference type="InterPro" id="IPR036390">
    <property type="entry name" value="WH_DNA-bd_sf"/>
</dbReference>
<comment type="caution">
    <text evidence="6">The sequence shown here is derived from an EMBL/GenBank/DDBJ whole genome shotgun (WGS) entry which is preliminary data.</text>
</comment>
<dbReference type="Gene3D" id="1.10.10.10">
    <property type="entry name" value="Winged helix-like DNA-binding domain superfamily/Winged helix DNA-binding domain"/>
    <property type="match status" value="1"/>
</dbReference>
<dbReference type="PROSITE" id="PS50949">
    <property type="entry name" value="HTH_GNTR"/>
    <property type="match status" value="1"/>
</dbReference>
<dbReference type="CDD" id="cd07377">
    <property type="entry name" value="WHTH_GntR"/>
    <property type="match status" value="1"/>
</dbReference>